<evidence type="ECO:0000313" key="2">
    <source>
        <dbReference type="EMBL" id="ABO68014.1"/>
    </source>
</evidence>
<evidence type="ECO:0000256" key="1">
    <source>
        <dbReference type="SAM" id="Phobius"/>
    </source>
</evidence>
<dbReference type="Proteomes" id="UP000001578">
    <property type="component" value="Chromosome"/>
</dbReference>
<dbReference type="Pfam" id="PF14034">
    <property type="entry name" value="Spore_YtrH"/>
    <property type="match status" value="1"/>
</dbReference>
<feature type="transmembrane region" description="Helical" evidence="1">
    <location>
        <begin position="71"/>
        <end position="97"/>
    </location>
</feature>
<dbReference type="KEGG" id="gtn:GTNG_2669"/>
<proteinExistence type="predicted"/>
<gene>
    <name evidence="2" type="ordered locus">GTNG_2669</name>
</gene>
<reference evidence="2 3" key="1">
    <citation type="journal article" date="2007" name="Proc. Natl. Acad. Sci. U.S.A.">
        <title>Genome and proteome of long-chain alkane degrading Geobacillus thermodenitrificans NG80-2 isolated from a deep-subsurface oil reservoir.</title>
        <authorList>
            <person name="Feng L."/>
            <person name="Wang W."/>
            <person name="Cheng J."/>
            <person name="Ren Y."/>
            <person name="Zhao G."/>
            <person name="Gao C."/>
            <person name="Tang Y."/>
            <person name="Liu X."/>
            <person name="Han W."/>
            <person name="Peng X."/>
            <person name="Liu R."/>
            <person name="Wang L."/>
        </authorList>
    </citation>
    <scope>NUCLEOTIDE SEQUENCE [LARGE SCALE GENOMIC DNA]</scope>
    <source>
        <strain evidence="2 3">NG80-2</strain>
    </source>
</reference>
<dbReference type="EMBL" id="CP000557">
    <property type="protein sequence ID" value="ABO68014.1"/>
    <property type="molecule type" value="Genomic_DNA"/>
</dbReference>
<keyword evidence="1" id="KW-1133">Transmembrane helix</keyword>
<sequence>MLLPQAPRPWPYFETSYIRLTRASGRTSLPSLLHPYTLRAKTSLSATYSVQLVDIHSKRKERAGKQMNEKVAFLPAFIQSYFIAVGVLLGGAIIGALGAFLSGGQPLTAMYRFAGDLRIWAVVAAIGGTFDTFYVVERGLFLGETKDIVRQFLLILSAMGGAQTGVAIITWLTQEHISP</sequence>
<keyword evidence="1" id="KW-0812">Transmembrane</keyword>
<name>A4IRR0_GEOTN</name>
<dbReference type="HOGENOM" id="CLU_128689_0_0_9"/>
<dbReference type="AlphaFoldDB" id="A4IRR0"/>
<dbReference type="InterPro" id="IPR025689">
    <property type="entry name" value="Spore_YtrH"/>
</dbReference>
<organism evidence="2 3">
    <name type="scientific">Geobacillus thermodenitrificans (strain NG80-2)</name>
    <dbReference type="NCBI Taxonomy" id="420246"/>
    <lineage>
        <taxon>Bacteria</taxon>
        <taxon>Bacillati</taxon>
        <taxon>Bacillota</taxon>
        <taxon>Bacilli</taxon>
        <taxon>Bacillales</taxon>
        <taxon>Anoxybacillaceae</taxon>
        <taxon>Geobacillus</taxon>
    </lineage>
</organism>
<keyword evidence="1" id="KW-0472">Membrane</keyword>
<feature type="transmembrane region" description="Helical" evidence="1">
    <location>
        <begin position="117"/>
        <end position="136"/>
    </location>
</feature>
<dbReference type="eggNOG" id="ENOG50330BE">
    <property type="taxonomic scope" value="Bacteria"/>
</dbReference>
<accession>A4IRR0</accession>
<protein>
    <submittedName>
        <fullName evidence="2">Hypothetical Membrane Spanning Protein</fullName>
    </submittedName>
</protein>
<evidence type="ECO:0000313" key="3">
    <source>
        <dbReference type="Proteomes" id="UP000001578"/>
    </source>
</evidence>
<feature type="transmembrane region" description="Helical" evidence="1">
    <location>
        <begin position="148"/>
        <end position="172"/>
    </location>
</feature>